<organism evidence="1 2">
    <name type="scientific">Desulfobacter postgatei</name>
    <dbReference type="NCBI Taxonomy" id="2293"/>
    <lineage>
        <taxon>Bacteria</taxon>
        <taxon>Pseudomonadati</taxon>
        <taxon>Thermodesulfobacteriota</taxon>
        <taxon>Desulfobacteria</taxon>
        <taxon>Desulfobacterales</taxon>
        <taxon>Desulfobacteraceae</taxon>
        <taxon>Desulfobacter</taxon>
    </lineage>
</organism>
<comment type="caution">
    <text evidence="1">The sequence shown here is derived from an EMBL/GenBank/DDBJ whole genome shotgun (WGS) entry which is preliminary data.</text>
</comment>
<sequence>MSAAPALSTLEGSCSYEQGRQYFEHVIGLLDSGKRNSMDMSQLERELEKHGRELMCTLIVAIFSHWIIEYHII</sequence>
<reference evidence="1 2" key="1">
    <citation type="submission" date="2017-10" db="EMBL/GenBank/DDBJ databases">
        <title>Novel microbial diversity and functional potential in the marine mammal oral microbiome.</title>
        <authorList>
            <person name="Dudek N.K."/>
            <person name="Sun C.L."/>
            <person name="Burstein D."/>
            <person name="Kantor R.S."/>
            <person name="Aliaga Goltsman D.S."/>
            <person name="Bik E.M."/>
            <person name="Thomas B.C."/>
            <person name="Banfield J.F."/>
            <person name="Relman D.A."/>
        </authorList>
    </citation>
    <scope>NUCLEOTIDE SEQUENCE [LARGE SCALE GENOMIC DNA]</scope>
    <source>
        <strain evidence="1">DOLJORAL78_47_202</strain>
    </source>
</reference>
<gene>
    <name evidence="1" type="ORF">CSA25_04875</name>
</gene>
<dbReference type="EMBL" id="PDTI01000040">
    <property type="protein sequence ID" value="PIE62522.1"/>
    <property type="molecule type" value="Genomic_DNA"/>
</dbReference>
<dbReference type="AlphaFoldDB" id="A0A2G6MRD6"/>
<dbReference type="Proteomes" id="UP000231203">
    <property type="component" value="Unassembled WGS sequence"/>
</dbReference>
<evidence type="ECO:0000313" key="1">
    <source>
        <dbReference type="EMBL" id="PIE62522.1"/>
    </source>
</evidence>
<proteinExistence type="predicted"/>
<protein>
    <submittedName>
        <fullName evidence="1">Uncharacterized protein</fullName>
    </submittedName>
</protein>
<evidence type="ECO:0000313" key="2">
    <source>
        <dbReference type="Proteomes" id="UP000231203"/>
    </source>
</evidence>
<accession>A0A2G6MRD6</accession>
<name>A0A2G6MRD6_9BACT</name>